<evidence type="ECO:0000259" key="1">
    <source>
        <dbReference type="Pfam" id="PF16976"/>
    </source>
</evidence>
<dbReference type="InterPro" id="IPR017592">
    <property type="entry name" value="Pilus_assmbl_Flp-typ_CpaB"/>
</dbReference>
<dbReference type="RefSeq" id="WP_107281544.1">
    <property type="nucleotide sequence ID" value="NZ_PYMC01000001.1"/>
</dbReference>
<organism evidence="2 3">
    <name type="scientific">Photobacterium lipolyticum</name>
    <dbReference type="NCBI Taxonomy" id="266810"/>
    <lineage>
        <taxon>Bacteria</taxon>
        <taxon>Pseudomonadati</taxon>
        <taxon>Pseudomonadota</taxon>
        <taxon>Gammaproteobacteria</taxon>
        <taxon>Vibrionales</taxon>
        <taxon>Vibrionaceae</taxon>
        <taxon>Photobacterium</taxon>
    </lineage>
</organism>
<keyword evidence="3" id="KW-1185">Reference proteome</keyword>
<comment type="caution">
    <text evidence="2">The sequence shown here is derived from an EMBL/GenBank/DDBJ whole genome shotgun (WGS) entry which is preliminary data.</text>
</comment>
<feature type="domain" description="Flp pilus assembly protein RcpC/CpaB" evidence="1">
    <location>
        <begin position="120"/>
        <end position="230"/>
    </location>
</feature>
<dbReference type="InterPro" id="IPR031571">
    <property type="entry name" value="RcpC_dom"/>
</dbReference>
<evidence type="ECO:0000313" key="2">
    <source>
        <dbReference type="EMBL" id="PSW07392.1"/>
    </source>
</evidence>
<name>A0A2T3N4L8_9GAMM</name>
<dbReference type="AlphaFoldDB" id="A0A2T3N4L8"/>
<dbReference type="Pfam" id="PF16976">
    <property type="entry name" value="RcpC"/>
    <property type="match status" value="1"/>
</dbReference>
<accession>A0A2T3N4L8</accession>
<reference evidence="2 3" key="1">
    <citation type="submission" date="2018-03" db="EMBL/GenBank/DDBJ databases">
        <title>Whole genome sequencing of Histamine producing bacteria.</title>
        <authorList>
            <person name="Butler K."/>
        </authorList>
    </citation>
    <scope>NUCLEOTIDE SEQUENCE [LARGE SCALE GENOMIC DNA]</scope>
    <source>
        <strain evidence="2 3">DSM 16190</strain>
    </source>
</reference>
<sequence>MSSKVIFVIAFLAVITGIYGVADTLFNATESTTSETEIPAQAEETYVTFWRAKTDVRKGETLPAESVERQQVTLSEALALGIKKDVELSFKPTTLMNTMVKTDELVFPEYQTTKDQPGYLDLLISEGMTLYPLTISSKNMIAGYIKPGDNVDIMAISSPKTNLSNTTNQLEEFEGVKATLLLSQIRVMSVGNGDSEAINPQVNNNGNGESTIVIEVKPDDLARLALAQRTMYLEIVRSQHYQRQPEANVSDVVPNYSGIIELRGTEKGNLGELF</sequence>
<dbReference type="EMBL" id="PYMC01000001">
    <property type="protein sequence ID" value="PSW07392.1"/>
    <property type="molecule type" value="Genomic_DNA"/>
</dbReference>
<gene>
    <name evidence="2" type="primary">cpaB</name>
    <name evidence="2" type="ORF">C9I89_01335</name>
</gene>
<proteinExistence type="predicted"/>
<evidence type="ECO:0000313" key="3">
    <source>
        <dbReference type="Proteomes" id="UP000240904"/>
    </source>
</evidence>
<dbReference type="OrthoDB" id="6399095at2"/>
<dbReference type="Proteomes" id="UP000240904">
    <property type="component" value="Unassembled WGS sequence"/>
</dbReference>
<protein>
    <submittedName>
        <fullName evidence="2">Flp pilus assembly protein CpaB</fullName>
    </submittedName>
</protein>
<dbReference type="NCBIfam" id="TIGR03177">
    <property type="entry name" value="pilus_cpaB"/>
    <property type="match status" value="1"/>
</dbReference>